<dbReference type="SUPFAM" id="SSF55144">
    <property type="entry name" value="LigT-like"/>
    <property type="match status" value="1"/>
</dbReference>
<comment type="caution">
    <text evidence="1">The sequence shown here is derived from an EMBL/GenBank/DDBJ whole genome shotgun (WGS) entry which is preliminary data.</text>
</comment>
<accession>A0AAD6TKR8</accession>
<dbReference type="GO" id="GO:0009187">
    <property type="term" value="P:cyclic nucleotide metabolic process"/>
    <property type="evidence" value="ECO:0007669"/>
    <property type="project" value="TreeGrafter"/>
</dbReference>
<dbReference type="PANTHER" id="PTHR28141:SF1">
    <property type="entry name" value="2',3'-CYCLIC-NUCLEOTIDE 3'-PHOSPHODIESTERASE"/>
    <property type="match status" value="1"/>
</dbReference>
<gene>
    <name evidence="1" type="ORF">C8F04DRAFT_220937</name>
</gene>
<reference evidence="1" key="1">
    <citation type="submission" date="2023-03" db="EMBL/GenBank/DDBJ databases">
        <title>Massive genome expansion in bonnet fungi (Mycena s.s.) driven by repeated elements and novel gene families across ecological guilds.</title>
        <authorList>
            <consortium name="Lawrence Berkeley National Laboratory"/>
            <person name="Harder C.B."/>
            <person name="Miyauchi S."/>
            <person name="Viragh M."/>
            <person name="Kuo A."/>
            <person name="Thoen E."/>
            <person name="Andreopoulos B."/>
            <person name="Lu D."/>
            <person name="Skrede I."/>
            <person name="Drula E."/>
            <person name="Henrissat B."/>
            <person name="Morin E."/>
            <person name="Kohler A."/>
            <person name="Barry K."/>
            <person name="LaButti K."/>
            <person name="Morin E."/>
            <person name="Salamov A."/>
            <person name="Lipzen A."/>
            <person name="Mereny Z."/>
            <person name="Hegedus B."/>
            <person name="Baldrian P."/>
            <person name="Stursova M."/>
            <person name="Weitz H."/>
            <person name="Taylor A."/>
            <person name="Grigoriev I.V."/>
            <person name="Nagy L.G."/>
            <person name="Martin F."/>
            <person name="Kauserud H."/>
        </authorList>
    </citation>
    <scope>NUCLEOTIDE SEQUENCE</scope>
    <source>
        <strain evidence="1">CBHHK200</strain>
    </source>
</reference>
<dbReference type="Gene3D" id="3.90.1140.10">
    <property type="entry name" value="Cyclic phosphodiesterase"/>
    <property type="match status" value="1"/>
</dbReference>
<dbReference type="Pfam" id="PF07823">
    <property type="entry name" value="CPDase"/>
    <property type="match status" value="1"/>
</dbReference>
<keyword evidence="2" id="KW-1185">Reference proteome</keyword>
<dbReference type="InterPro" id="IPR012386">
    <property type="entry name" value="Cyclic-nucl_3Pdiesterase"/>
</dbReference>
<proteinExistence type="predicted"/>
<name>A0AAD6TKR8_9AGAR</name>
<sequence>MHTGLTLWLVPSPEDSARLQKIMQIRPSQSSSQSSETSYPKFHPHITLASLPDPVPLATILSSIPDAQRALPVTFDAVEVGDHFFRSVYIAVRPTAALRDLHHHVHAKLGIPEKTPKYPHISLCYITDDDAAAGERTKYSRELEQSGRIRKDGNSVSLNCGESNEDDWLSEFNSPEIWIARCEGPVETWAVEKKISLR</sequence>
<dbReference type="Proteomes" id="UP001218188">
    <property type="component" value="Unassembled WGS sequence"/>
</dbReference>
<organism evidence="1 2">
    <name type="scientific">Mycena alexandri</name>
    <dbReference type="NCBI Taxonomy" id="1745969"/>
    <lineage>
        <taxon>Eukaryota</taxon>
        <taxon>Fungi</taxon>
        <taxon>Dikarya</taxon>
        <taxon>Basidiomycota</taxon>
        <taxon>Agaricomycotina</taxon>
        <taxon>Agaricomycetes</taxon>
        <taxon>Agaricomycetidae</taxon>
        <taxon>Agaricales</taxon>
        <taxon>Marasmiineae</taxon>
        <taxon>Mycenaceae</taxon>
        <taxon>Mycena</taxon>
    </lineage>
</organism>
<evidence type="ECO:0000313" key="2">
    <source>
        <dbReference type="Proteomes" id="UP001218188"/>
    </source>
</evidence>
<dbReference type="GO" id="GO:0004113">
    <property type="term" value="F:2',3'-cyclic-nucleotide 3'-phosphodiesterase activity"/>
    <property type="evidence" value="ECO:0007669"/>
    <property type="project" value="TreeGrafter"/>
</dbReference>
<dbReference type="AlphaFoldDB" id="A0AAD6TKR8"/>
<dbReference type="PANTHER" id="PTHR28141">
    <property type="entry name" value="2',3'-CYCLIC-NUCLEOTIDE 3'-PHOSPHODIESTERASE"/>
    <property type="match status" value="1"/>
</dbReference>
<dbReference type="InterPro" id="IPR009097">
    <property type="entry name" value="Cyclic_Pdiesterase"/>
</dbReference>
<dbReference type="EMBL" id="JARJCM010000002">
    <property type="protein sequence ID" value="KAJ7047130.1"/>
    <property type="molecule type" value="Genomic_DNA"/>
</dbReference>
<evidence type="ECO:0000313" key="1">
    <source>
        <dbReference type="EMBL" id="KAJ7047130.1"/>
    </source>
</evidence>
<protein>
    <submittedName>
        <fullName evidence="1">2',3'-cyclic-nucleotide 3'-phosphodiesterase</fullName>
    </submittedName>
</protein>